<reference evidence="7 8" key="1">
    <citation type="submission" date="2020-08" db="EMBL/GenBank/DDBJ databases">
        <title>Genomic Encyclopedia of Type Strains, Phase IV (KMG-IV): sequencing the most valuable type-strain genomes for metagenomic binning, comparative biology and taxonomic classification.</title>
        <authorList>
            <person name="Goeker M."/>
        </authorList>
    </citation>
    <scope>NUCLEOTIDE SEQUENCE [LARGE SCALE GENOMIC DNA]</scope>
    <source>
        <strain evidence="7 8">DSM 25966</strain>
    </source>
</reference>
<evidence type="ECO:0000256" key="1">
    <source>
        <dbReference type="ARBA" id="ARBA00022723"/>
    </source>
</evidence>
<dbReference type="Pfam" id="PF07732">
    <property type="entry name" value="Cu-oxidase_3"/>
    <property type="match status" value="1"/>
</dbReference>
<dbReference type="Proteomes" id="UP000553963">
    <property type="component" value="Unassembled WGS sequence"/>
</dbReference>
<dbReference type="Gene3D" id="2.60.40.420">
    <property type="entry name" value="Cupredoxins - blue copper proteins"/>
    <property type="match status" value="3"/>
</dbReference>
<feature type="region of interest" description="Disordered" evidence="3">
    <location>
        <begin position="1"/>
        <end position="22"/>
    </location>
</feature>
<accession>A0A840AKE3</accession>
<dbReference type="AlphaFoldDB" id="A0A840AKE3"/>
<evidence type="ECO:0000259" key="6">
    <source>
        <dbReference type="Pfam" id="PF07732"/>
    </source>
</evidence>
<dbReference type="PROSITE" id="PS00080">
    <property type="entry name" value="MULTICOPPER_OXIDASE2"/>
    <property type="match status" value="1"/>
</dbReference>
<feature type="domain" description="Plastocyanin-like" evidence="4">
    <location>
        <begin position="277"/>
        <end position="371"/>
    </location>
</feature>
<evidence type="ECO:0000259" key="5">
    <source>
        <dbReference type="Pfam" id="PF07731"/>
    </source>
</evidence>
<feature type="domain" description="Plastocyanin-like" evidence="6">
    <location>
        <begin position="166"/>
        <end position="237"/>
    </location>
</feature>
<dbReference type="InterPro" id="IPR011706">
    <property type="entry name" value="Cu-oxidase_C"/>
</dbReference>
<dbReference type="SUPFAM" id="SSF49503">
    <property type="entry name" value="Cupredoxins"/>
    <property type="match status" value="3"/>
</dbReference>
<feature type="domain" description="Plastocyanin-like" evidence="5">
    <location>
        <begin position="440"/>
        <end position="550"/>
    </location>
</feature>
<dbReference type="PANTHER" id="PTHR11709:SF2">
    <property type="entry name" value="MULTICOPPER OXIDASE LPR1"/>
    <property type="match status" value="1"/>
</dbReference>
<dbReference type="InterPro" id="IPR002355">
    <property type="entry name" value="Cu_oxidase_Cu_BS"/>
</dbReference>
<evidence type="ECO:0000313" key="7">
    <source>
        <dbReference type="EMBL" id="MBB3930720.1"/>
    </source>
</evidence>
<keyword evidence="1" id="KW-0479">Metal-binding</keyword>
<feature type="compositionally biased region" description="Basic and acidic residues" evidence="3">
    <location>
        <begin position="1"/>
        <end position="10"/>
    </location>
</feature>
<name>A0A840AKE3_9HYPH</name>
<evidence type="ECO:0000256" key="2">
    <source>
        <dbReference type="ARBA" id="ARBA00023002"/>
    </source>
</evidence>
<dbReference type="EMBL" id="JACIDS010000002">
    <property type="protein sequence ID" value="MBB3930720.1"/>
    <property type="molecule type" value="Genomic_DNA"/>
</dbReference>
<dbReference type="InterPro" id="IPR045087">
    <property type="entry name" value="Cu-oxidase_fam"/>
</dbReference>
<dbReference type="InterPro" id="IPR006311">
    <property type="entry name" value="TAT_signal"/>
</dbReference>
<evidence type="ECO:0000313" key="8">
    <source>
        <dbReference type="Proteomes" id="UP000553963"/>
    </source>
</evidence>
<gene>
    <name evidence="7" type="ORF">GGR25_001759</name>
</gene>
<protein>
    <submittedName>
        <fullName evidence="7">FtsP/CotA-like multicopper oxidase with cupredoxin domain</fullName>
    </submittedName>
</protein>
<dbReference type="CDD" id="cd13853">
    <property type="entry name" value="CuRO_1_Tth-MCO_like"/>
    <property type="match status" value="1"/>
</dbReference>
<evidence type="ECO:0000256" key="3">
    <source>
        <dbReference type="SAM" id="MobiDB-lite"/>
    </source>
</evidence>
<sequence>MTSEIERDGGAARPGRSQSRLSRRGFLGAGAGALATLPALPVAAAEPAMSGMNHAHGPAAQPSAGAAAVPPGDGRLLRVPFTAGEPLVEPEVRRAVDGVLATTLRAAYAYRDVGGYRLFVRTYEGTVPGPTLRLAPGDTLKIDLVNDLPPNRDPMPAYIDQPHRLNTTNFHFHGAHVDPGGISDNVMRSMEPGLTHKIEITLPEDHPRGSYWYHPHHHGSADVQLASGMVGAIVIEGDFADVPEIAAARERVLVLSEIVYDGFGMIEGFETLFPETAARFFTINGQRAPEIDMRPGEVQRWRLFHTGYQDDFFLKLDGHTLQAVARDGMPLPRMGTREIRSDADATDPDAILIAPGQRIDILVKAGAPGVYDLKGLPYDQGYPSPTGLFARIRVAGEPMDMALPAALPPAPFPDITDAEITGRRTLTFSAITPEADAAGHWSEFSFLIDGKPFDMNRVDQRVKLGAVEEWTVVNAHRDDHIFHIHVNPFQLVAVNGAKLTEPVWLDTAVLPRGGSITFRSRFLDFTGTFMLHCHMMNHEELGMMQVVEVYEA</sequence>
<keyword evidence="8" id="KW-1185">Reference proteome</keyword>
<dbReference type="InterPro" id="IPR001117">
    <property type="entry name" value="Cu-oxidase_2nd"/>
</dbReference>
<dbReference type="Pfam" id="PF07731">
    <property type="entry name" value="Cu-oxidase_2"/>
    <property type="match status" value="1"/>
</dbReference>
<dbReference type="RefSeq" id="WP_183398349.1">
    <property type="nucleotide sequence ID" value="NZ_JACIDS010000002.1"/>
</dbReference>
<dbReference type="PANTHER" id="PTHR11709">
    <property type="entry name" value="MULTI-COPPER OXIDASE"/>
    <property type="match status" value="1"/>
</dbReference>
<dbReference type="GO" id="GO:0005507">
    <property type="term" value="F:copper ion binding"/>
    <property type="evidence" value="ECO:0007669"/>
    <property type="project" value="InterPro"/>
</dbReference>
<proteinExistence type="predicted"/>
<dbReference type="InterPro" id="IPR008972">
    <property type="entry name" value="Cupredoxin"/>
</dbReference>
<comment type="caution">
    <text evidence="7">The sequence shown here is derived from an EMBL/GenBank/DDBJ whole genome shotgun (WGS) entry which is preliminary data.</text>
</comment>
<dbReference type="GO" id="GO:0016491">
    <property type="term" value="F:oxidoreductase activity"/>
    <property type="evidence" value="ECO:0007669"/>
    <property type="project" value="UniProtKB-KW"/>
</dbReference>
<dbReference type="InterPro" id="IPR011707">
    <property type="entry name" value="Cu-oxidase-like_N"/>
</dbReference>
<evidence type="ECO:0000259" key="4">
    <source>
        <dbReference type="Pfam" id="PF00394"/>
    </source>
</evidence>
<organism evidence="7 8">
    <name type="scientific">Kaistia hirudinis</name>
    <dbReference type="NCBI Taxonomy" id="1293440"/>
    <lineage>
        <taxon>Bacteria</taxon>
        <taxon>Pseudomonadati</taxon>
        <taxon>Pseudomonadota</taxon>
        <taxon>Alphaproteobacteria</taxon>
        <taxon>Hyphomicrobiales</taxon>
        <taxon>Kaistiaceae</taxon>
        <taxon>Kaistia</taxon>
    </lineage>
</organism>
<dbReference type="CDD" id="cd13900">
    <property type="entry name" value="CuRO_3_Tth-MCO_like"/>
    <property type="match status" value="1"/>
</dbReference>
<dbReference type="PROSITE" id="PS51318">
    <property type="entry name" value="TAT"/>
    <property type="match status" value="1"/>
</dbReference>
<keyword evidence="2" id="KW-0560">Oxidoreductase</keyword>
<dbReference type="Pfam" id="PF00394">
    <property type="entry name" value="Cu-oxidase"/>
    <property type="match status" value="1"/>
</dbReference>